<dbReference type="Pfam" id="PF12363">
    <property type="entry name" value="Phage_TAC_12"/>
    <property type="match status" value="1"/>
</dbReference>
<gene>
    <name evidence="1" type="ORF">CI088_12000</name>
</gene>
<sequence length="132" mass="14842">MGQKLSAPFYLGGIHMELKINGQDTEIVFGLAFNREIDMIYRIEGQGLTFGAGLDTLLPQLYSESATALQEVIYHGTAHIKKGRPSGHQVDKFIEESENMDELFKQVLTELGESNVAKKKLAMWKKQLQIND</sequence>
<dbReference type="Proteomes" id="UP000249828">
    <property type="component" value="Unassembled WGS sequence"/>
</dbReference>
<proteinExistence type="predicted"/>
<protein>
    <submittedName>
        <fullName evidence="1">Uncharacterized protein</fullName>
    </submittedName>
</protein>
<keyword evidence="2" id="KW-1185">Reference proteome</keyword>
<name>A0A2W4B6R5_9ENTE</name>
<dbReference type="InterPro" id="IPR024410">
    <property type="entry name" value="Phage_TAC_12"/>
</dbReference>
<dbReference type="AlphaFoldDB" id="A0A2W4B6R5"/>
<evidence type="ECO:0000313" key="1">
    <source>
        <dbReference type="EMBL" id="PZL71715.1"/>
    </source>
</evidence>
<evidence type="ECO:0000313" key="2">
    <source>
        <dbReference type="Proteomes" id="UP000249828"/>
    </source>
</evidence>
<comment type="caution">
    <text evidence="1">The sequence shown here is derived from an EMBL/GenBank/DDBJ whole genome shotgun (WGS) entry which is preliminary data.</text>
</comment>
<reference evidence="1 2" key="1">
    <citation type="submission" date="2017-11" db="EMBL/GenBank/DDBJ databases">
        <title>Draft genome sequence of Enterococcus plantarum TRW2 strain isolated from lettuce.</title>
        <authorList>
            <person name="Kim E.B."/>
            <person name="Marco M.L."/>
            <person name="Williams T.R."/>
            <person name="You I.H."/>
        </authorList>
    </citation>
    <scope>NUCLEOTIDE SEQUENCE [LARGE SCALE GENOMIC DNA]</scope>
    <source>
        <strain evidence="1 2">TRW2</strain>
    </source>
</reference>
<organism evidence="1 2">
    <name type="scientific">Enterococcus plantarum</name>
    <dbReference type="NCBI Taxonomy" id="1077675"/>
    <lineage>
        <taxon>Bacteria</taxon>
        <taxon>Bacillati</taxon>
        <taxon>Bacillota</taxon>
        <taxon>Bacilli</taxon>
        <taxon>Lactobacillales</taxon>
        <taxon>Enterococcaceae</taxon>
        <taxon>Enterococcus</taxon>
    </lineage>
</organism>
<dbReference type="EMBL" id="PIEU01000100">
    <property type="protein sequence ID" value="PZL71715.1"/>
    <property type="molecule type" value="Genomic_DNA"/>
</dbReference>
<accession>A0A2W4B6R5</accession>